<evidence type="ECO:0000313" key="2">
    <source>
        <dbReference type="Proteomes" id="UP000682782"/>
    </source>
</evidence>
<keyword evidence="2" id="KW-1185">Reference proteome</keyword>
<evidence type="ECO:0000313" key="1">
    <source>
        <dbReference type="EMBL" id="QUC68347.1"/>
    </source>
</evidence>
<dbReference type="Proteomes" id="UP000682782">
    <property type="component" value="Chromosome"/>
</dbReference>
<proteinExistence type="predicted"/>
<reference evidence="1" key="1">
    <citation type="submission" date="2021-01" db="EMBL/GenBank/DDBJ databases">
        <title>Complete genome sequence of Clostridiales bacterium R-7.</title>
        <authorList>
            <person name="Mahoney-Kurpe S.C."/>
            <person name="Palevich N."/>
            <person name="Koike S."/>
            <person name="Moon C.D."/>
            <person name="Attwood G.T."/>
        </authorList>
    </citation>
    <scope>NUCLEOTIDE SEQUENCE</scope>
    <source>
        <strain evidence="1">R-7</strain>
    </source>
</reference>
<name>A0AC61MZ01_9FIRM</name>
<protein>
    <submittedName>
        <fullName evidence="1">Uncharacterized protein</fullName>
    </submittedName>
</protein>
<sequence>MKTTVAAIDFGTSKIVTLVAENSGSQRCDITAAGVTKYDGYLEEGWNNPGALDEAIRRSIADAEEQSGSKIKEINVGVPGAFTHVYATKVTIPLKGTDPRVTAADVKAAFSKAAENLTNVPGVVVHSSPAWFMVDSGKKTLEPVGMKGREMTAFISFAVGNRFFIDDVTNRMADLGIVVTGFYSTSAGEAMLYLNEQERDHTSVLIDMGYLNTEIIGVEGDAIIYHKVLDVGGGNLAVALAEELDISLSAAEDIKRKFVYGIETSGETYEVPGADGQKGTVFTREQVKPVLCTELDDICAKIKEAVDDDFGGLGSWSNVFLTGGGLNFNRGGKEYLAGRLGRPVQETPRRTTKLNSHCFSSALGLMDLIIDTIEQQRQPAAGASGKIKDFFRSLLGG</sequence>
<gene>
    <name evidence="1" type="ORF">JYE49_06565</name>
</gene>
<organism evidence="1 2">
    <name type="scientific">Aristaeella hokkaidonensis</name>
    <dbReference type="NCBI Taxonomy" id="3046382"/>
    <lineage>
        <taxon>Bacteria</taxon>
        <taxon>Bacillati</taxon>
        <taxon>Bacillota</taxon>
        <taxon>Clostridia</taxon>
        <taxon>Eubacteriales</taxon>
        <taxon>Aristaeellaceae</taxon>
        <taxon>Aristaeella</taxon>
    </lineage>
</organism>
<accession>A0AC61MZ01</accession>
<dbReference type="EMBL" id="CP068393">
    <property type="protein sequence ID" value="QUC68347.1"/>
    <property type="molecule type" value="Genomic_DNA"/>
</dbReference>